<name>M4BG72_HYAAE</name>
<dbReference type="AlphaFoldDB" id="M4BG72"/>
<dbReference type="Proteomes" id="UP000011713">
    <property type="component" value="Unassembled WGS sequence"/>
</dbReference>
<accession>M4BG72</accession>
<dbReference type="EMBL" id="JH598226">
    <property type="status" value="NOT_ANNOTATED_CDS"/>
    <property type="molecule type" value="Genomic_DNA"/>
</dbReference>
<protein>
    <submittedName>
        <fullName evidence="1">Uncharacterized protein</fullName>
    </submittedName>
</protein>
<dbReference type="VEuPathDB" id="FungiDB:HpaG805293"/>
<reference evidence="1" key="2">
    <citation type="submission" date="2015-06" db="UniProtKB">
        <authorList>
            <consortium name="EnsemblProtists"/>
        </authorList>
    </citation>
    <scope>IDENTIFICATION</scope>
    <source>
        <strain evidence="1">Emoy2</strain>
    </source>
</reference>
<evidence type="ECO:0000313" key="2">
    <source>
        <dbReference type="Proteomes" id="UP000011713"/>
    </source>
</evidence>
<reference evidence="2" key="1">
    <citation type="journal article" date="2010" name="Science">
        <title>Signatures of adaptation to obligate biotrophy in the Hyaloperonospora arabidopsidis genome.</title>
        <authorList>
            <person name="Baxter L."/>
            <person name="Tripathy S."/>
            <person name="Ishaque N."/>
            <person name="Boot N."/>
            <person name="Cabral A."/>
            <person name="Kemen E."/>
            <person name="Thines M."/>
            <person name="Ah-Fong A."/>
            <person name="Anderson R."/>
            <person name="Badejoko W."/>
            <person name="Bittner-Eddy P."/>
            <person name="Boore J.L."/>
            <person name="Chibucos M.C."/>
            <person name="Coates M."/>
            <person name="Dehal P."/>
            <person name="Delehaunty K."/>
            <person name="Dong S."/>
            <person name="Downton P."/>
            <person name="Dumas B."/>
            <person name="Fabro G."/>
            <person name="Fronick C."/>
            <person name="Fuerstenberg S.I."/>
            <person name="Fulton L."/>
            <person name="Gaulin E."/>
            <person name="Govers F."/>
            <person name="Hughes L."/>
            <person name="Humphray S."/>
            <person name="Jiang R.H."/>
            <person name="Judelson H."/>
            <person name="Kamoun S."/>
            <person name="Kyung K."/>
            <person name="Meijer H."/>
            <person name="Minx P."/>
            <person name="Morris P."/>
            <person name="Nelson J."/>
            <person name="Phuntumart V."/>
            <person name="Qutob D."/>
            <person name="Rehmany A."/>
            <person name="Rougon-Cardoso A."/>
            <person name="Ryden P."/>
            <person name="Torto-Alalibo T."/>
            <person name="Studholme D."/>
            <person name="Wang Y."/>
            <person name="Win J."/>
            <person name="Wood J."/>
            <person name="Clifton S.W."/>
            <person name="Rogers J."/>
            <person name="Van den Ackerveken G."/>
            <person name="Jones J.D."/>
            <person name="McDowell J.M."/>
            <person name="Beynon J."/>
            <person name="Tyler B.M."/>
        </authorList>
    </citation>
    <scope>NUCLEOTIDE SEQUENCE [LARGE SCALE GENOMIC DNA]</scope>
    <source>
        <strain evidence="2">Emoy2</strain>
    </source>
</reference>
<dbReference type="HOGENOM" id="CLU_3145696_0_0_1"/>
<organism evidence="1 2">
    <name type="scientific">Hyaloperonospora arabidopsidis (strain Emoy2)</name>
    <name type="common">Downy mildew agent</name>
    <name type="synonym">Peronospora arabidopsidis</name>
    <dbReference type="NCBI Taxonomy" id="559515"/>
    <lineage>
        <taxon>Eukaryota</taxon>
        <taxon>Sar</taxon>
        <taxon>Stramenopiles</taxon>
        <taxon>Oomycota</taxon>
        <taxon>Peronosporomycetes</taxon>
        <taxon>Peronosporales</taxon>
        <taxon>Peronosporaceae</taxon>
        <taxon>Hyaloperonospora</taxon>
    </lineage>
</organism>
<keyword evidence="2" id="KW-1185">Reference proteome</keyword>
<dbReference type="EnsemblProtists" id="HpaT805293">
    <property type="protein sequence ID" value="HpaP805293"/>
    <property type="gene ID" value="HpaG805293"/>
</dbReference>
<sequence length="49" mass="5761">MFFCVWVINGITENDSKALFMYNCVLEDLERRGISEVTLWLGHYCDART</sequence>
<proteinExistence type="predicted"/>
<evidence type="ECO:0000313" key="1">
    <source>
        <dbReference type="EnsemblProtists" id="HpaP805293"/>
    </source>
</evidence>
<dbReference type="InParanoid" id="M4BG72"/>